<feature type="compositionally biased region" description="Basic and acidic residues" evidence="1">
    <location>
        <begin position="28"/>
        <end position="37"/>
    </location>
</feature>
<evidence type="ECO:0000256" key="1">
    <source>
        <dbReference type="SAM" id="MobiDB-lite"/>
    </source>
</evidence>
<dbReference type="PANTHER" id="PTHR31672">
    <property type="entry name" value="BNACNNG10540D PROTEIN"/>
    <property type="match status" value="1"/>
</dbReference>
<feature type="domain" description="F-box" evidence="2">
    <location>
        <begin position="39"/>
        <end position="85"/>
    </location>
</feature>
<keyword evidence="4" id="KW-1185">Reference proteome</keyword>
<dbReference type="Pfam" id="PF00646">
    <property type="entry name" value="F-box"/>
    <property type="match status" value="1"/>
</dbReference>
<dbReference type="EMBL" id="OX459126">
    <property type="protein sequence ID" value="CAI9117824.1"/>
    <property type="molecule type" value="Genomic_DNA"/>
</dbReference>
<dbReference type="SMART" id="SM00256">
    <property type="entry name" value="FBOX"/>
    <property type="match status" value="1"/>
</dbReference>
<feature type="compositionally biased region" description="Basic residues" evidence="1">
    <location>
        <begin position="7"/>
        <end position="16"/>
    </location>
</feature>
<dbReference type="InterPro" id="IPR050796">
    <property type="entry name" value="SCF_F-box_component"/>
</dbReference>
<dbReference type="PANTHER" id="PTHR31672:SF13">
    <property type="entry name" value="F-BOX PROTEIN CPR30-LIKE"/>
    <property type="match status" value="1"/>
</dbReference>
<name>A0AAV1EDS0_OLDCO</name>
<accession>A0AAV1EDS0</accession>
<dbReference type="PROSITE" id="PS50181">
    <property type="entry name" value="FBOX"/>
    <property type="match status" value="1"/>
</dbReference>
<dbReference type="Gene3D" id="1.20.1280.50">
    <property type="match status" value="1"/>
</dbReference>
<organism evidence="3 4">
    <name type="scientific">Oldenlandia corymbosa var. corymbosa</name>
    <dbReference type="NCBI Taxonomy" id="529605"/>
    <lineage>
        <taxon>Eukaryota</taxon>
        <taxon>Viridiplantae</taxon>
        <taxon>Streptophyta</taxon>
        <taxon>Embryophyta</taxon>
        <taxon>Tracheophyta</taxon>
        <taxon>Spermatophyta</taxon>
        <taxon>Magnoliopsida</taxon>
        <taxon>eudicotyledons</taxon>
        <taxon>Gunneridae</taxon>
        <taxon>Pentapetalae</taxon>
        <taxon>asterids</taxon>
        <taxon>lamiids</taxon>
        <taxon>Gentianales</taxon>
        <taxon>Rubiaceae</taxon>
        <taxon>Rubioideae</taxon>
        <taxon>Spermacoceae</taxon>
        <taxon>Hedyotis-Oldenlandia complex</taxon>
        <taxon>Oldenlandia</taxon>
    </lineage>
</organism>
<proteinExistence type="predicted"/>
<reference evidence="3" key="1">
    <citation type="submission" date="2023-03" db="EMBL/GenBank/DDBJ databases">
        <authorList>
            <person name="Julca I."/>
        </authorList>
    </citation>
    <scope>NUCLEOTIDE SEQUENCE</scope>
</reference>
<evidence type="ECO:0000313" key="3">
    <source>
        <dbReference type="EMBL" id="CAI9117824.1"/>
    </source>
</evidence>
<dbReference type="InterPro" id="IPR001810">
    <property type="entry name" value="F-box_dom"/>
</dbReference>
<feature type="region of interest" description="Disordered" evidence="1">
    <location>
        <begin position="1"/>
        <end position="42"/>
    </location>
</feature>
<dbReference type="SUPFAM" id="SSF81383">
    <property type="entry name" value="F-box domain"/>
    <property type="match status" value="1"/>
</dbReference>
<protein>
    <submittedName>
        <fullName evidence="3">OLC1v1019309C1</fullName>
    </submittedName>
</protein>
<evidence type="ECO:0000259" key="2">
    <source>
        <dbReference type="PROSITE" id="PS50181"/>
    </source>
</evidence>
<dbReference type="Proteomes" id="UP001161247">
    <property type="component" value="Chromosome 9"/>
</dbReference>
<dbReference type="InterPro" id="IPR036047">
    <property type="entry name" value="F-box-like_dom_sf"/>
</dbReference>
<evidence type="ECO:0000313" key="4">
    <source>
        <dbReference type="Proteomes" id="UP001161247"/>
    </source>
</evidence>
<dbReference type="AlphaFoldDB" id="A0AAV1EDS0"/>
<gene>
    <name evidence="3" type="ORF">OLC1_LOCUS23823</name>
</gene>
<dbReference type="CDD" id="cd22157">
    <property type="entry name" value="F-box_AtFBW1-like"/>
    <property type="match status" value="1"/>
</dbReference>
<sequence length="115" mass="13448">MEPKSNPRPKRKKINQRLKSFPSYSSSSDHDPNHQESDPSLMPDLPEELIIEILSRLPTESLGRFKCVSKSWLSLISSQEFFNAHFEIAYRMDADCEHYFCLHCMFLLKQRAAFP</sequence>